<keyword evidence="2" id="KW-1185">Reference proteome</keyword>
<dbReference type="AlphaFoldDB" id="A0A419V5D0"/>
<proteinExistence type="predicted"/>
<comment type="caution">
    <text evidence="1">The sequence shown here is derived from an EMBL/GenBank/DDBJ whole genome shotgun (WGS) entry which is preliminary data.</text>
</comment>
<accession>A0A419V5D0</accession>
<name>A0A419V5D0_9BACL</name>
<dbReference type="RefSeq" id="WP_120192085.1">
    <property type="nucleotide sequence ID" value="NZ_RAPK01000007.1"/>
</dbReference>
<protein>
    <submittedName>
        <fullName evidence="1">Uncharacterized protein</fullName>
    </submittedName>
</protein>
<organism evidence="1 2">
    <name type="scientific">Sinobaca qinghaiensis</name>
    <dbReference type="NCBI Taxonomy" id="342944"/>
    <lineage>
        <taxon>Bacteria</taxon>
        <taxon>Bacillati</taxon>
        <taxon>Bacillota</taxon>
        <taxon>Bacilli</taxon>
        <taxon>Bacillales</taxon>
        <taxon>Sporolactobacillaceae</taxon>
        <taxon>Sinobaca</taxon>
    </lineage>
</organism>
<reference evidence="1 2" key="1">
    <citation type="submission" date="2018-09" db="EMBL/GenBank/DDBJ databases">
        <title>Genomic Encyclopedia of Archaeal and Bacterial Type Strains, Phase II (KMG-II): from individual species to whole genera.</title>
        <authorList>
            <person name="Goeker M."/>
        </authorList>
    </citation>
    <scope>NUCLEOTIDE SEQUENCE [LARGE SCALE GENOMIC DNA]</scope>
    <source>
        <strain evidence="1 2">DSM 17008</strain>
    </source>
</reference>
<evidence type="ECO:0000313" key="2">
    <source>
        <dbReference type="Proteomes" id="UP000285120"/>
    </source>
</evidence>
<sequence length="106" mass="12201">MRRIGITKISINEKTHYKADEMVLEWHSNSRWVLHVQYLNLALKDFQKAADGSVELTIYSGNDKFGTYQGRARAIPVHGDKKSKGVYNYKFQGVEPLNEINQEEVS</sequence>
<dbReference type="EMBL" id="RAPK01000007">
    <property type="protein sequence ID" value="RKD75185.1"/>
    <property type="molecule type" value="Genomic_DNA"/>
</dbReference>
<dbReference type="Proteomes" id="UP000285120">
    <property type="component" value="Unassembled WGS sequence"/>
</dbReference>
<evidence type="ECO:0000313" key="1">
    <source>
        <dbReference type="EMBL" id="RKD75185.1"/>
    </source>
</evidence>
<gene>
    <name evidence="1" type="ORF">ATL39_0882</name>
</gene>